<protein>
    <submittedName>
        <fullName evidence="2">Uncharacterized protein</fullName>
    </submittedName>
</protein>
<sequence length="171" mass="19757">MEGWTKVTRYGVSKVLEGPSGGMAAQNEPHYTELWSRHLCFSWKFQIGKVVLGIILSFNFEPTGSGDFPEENFRLCQGLSRLSDRKASDHLDRWVQPKGGFVPEAFLLRTINLTLEFTFYVASLFLSYILLETKNTRRTKETLEYLHNNKEQVDKTKDKCVNDAINHLLMY</sequence>
<organism evidence="2 3">
    <name type="scientific">Phytophthora citrophthora</name>
    <dbReference type="NCBI Taxonomy" id="4793"/>
    <lineage>
        <taxon>Eukaryota</taxon>
        <taxon>Sar</taxon>
        <taxon>Stramenopiles</taxon>
        <taxon>Oomycota</taxon>
        <taxon>Peronosporomycetes</taxon>
        <taxon>Peronosporales</taxon>
        <taxon>Peronosporaceae</taxon>
        <taxon>Phytophthora</taxon>
    </lineage>
</organism>
<evidence type="ECO:0000256" key="1">
    <source>
        <dbReference type="SAM" id="Phobius"/>
    </source>
</evidence>
<comment type="caution">
    <text evidence="2">The sequence shown here is derived from an EMBL/GenBank/DDBJ whole genome shotgun (WGS) entry which is preliminary data.</text>
</comment>
<accession>A0AAD9LB80</accession>
<keyword evidence="1" id="KW-0472">Membrane</keyword>
<dbReference type="EMBL" id="JASMQC010000042">
    <property type="protein sequence ID" value="KAK1930036.1"/>
    <property type="molecule type" value="Genomic_DNA"/>
</dbReference>
<dbReference type="Proteomes" id="UP001259832">
    <property type="component" value="Unassembled WGS sequence"/>
</dbReference>
<keyword evidence="1" id="KW-1133">Transmembrane helix</keyword>
<keyword evidence="1" id="KW-0812">Transmembrane</keyword>
<feature type="transmembrane region" description="Helical" evidence="1">
    <location>
        <begin position="111"/>
        <end position="131"/>
    </location>
</feature>
<evidence type="ECO:0000313" key="3">
    <source>
        <dbReference type="Proteomes" id="UP001259832"/>
    </source>
</evidence>
<reference evidence="2" key="1">
    <citation type="submission" date="2023-08" db="EMBL/GenBank/DDBJ databases">
        <title>Reference Genome Resource for the Citrus Pathogen Phytophthora citrophthora.</title>
        <authorList>
            <person name="Moller H."/>
            <person name="Coetzee B."/>
            <person name="Rose L.J."/>
            <person name="Van Niekerk J.M."/>
        </authorList>
    </citation>
    <scope>NUCLEOTIDE SEQUENCE</scope>
    <source>
        <strain evidence="2">STE-U-9442</strain>
    </source>
</reference>
<dbReference type="AlphaFoldDB" id="A0AAD9LB80"/>
<keyword evidence="3" id="KW-1185">Reference proteome</keyword>
<name>A0AAD9LB80_9STRA</name>
<gene>
    <name evidence="2" type="ORF">P3T76_014533</name>
</gene>
<proteinExistence type="predicted"/>
<evidence type="ECO:0000313" key="2">
    <source>
        <dbReference type="EMBL" id="KAK1930036.1"/>
    </source>
</evidence>